<gene>
    <name evidence="2" type="ORF">HMPREF1991_00481</name>
</gene>
<name>A0A069QL23_HOYLO</name>
<protein>
    <submittedName>
        <fullName evidence="2">Uncharacterized protein</fullName>
    </submittedName>
</protein>
<keyword evidence="1" id="KW-0472">Membrane</keyword>
<evidence type="ECO:0000256" key="1">
    <source>
        <dbReference type="SAM" id="Phobius"/>
    </source>
</evidence>
<evidence type="ECO:0000313" key="2">
    <source>
        <dbReference type="EMBL" id="KDR53505.1"/>
    </source>
</evidence>
<dbReference type="EMBL" id="JNGW01000015">
    <property type="protein sequence ID" value="KDR53505.1"/>
    <property type="molecule type" value="Genomic_DNA"/>
</dbReference>
<evidence type="ECO:0000313" key="3">
    <source>
        <dbReference type="Proteomes" id="UP000027442"/>
    </source>
</evidence>
<dbReference type="PATRIC" id="fig|1122985.7.peg.504"/>
<keyword evidence="3" id="KW-1185">Reference proteome</keyword>
<dbReference type="HOGENOM" id="CLU_2882139_0_0_10"/>
<reference evidence="2 3" key="1">
    <citation type="submission" date="2013-08" db="EMBL/GenBank/DDBJ databases">
        <authorList>
            <person name="Weinstock G."/>
            <person name="Sodergren E."/>
            <person name="Wylie T."/>
            <person name="Fulton L."/>
            <person name="Fulton R."/>
            <person name="Fronick C."/>
            <person name="O'Laughlin M."/>
            <person name="Godfrey J."/>
            <person name="Miner T."/>
            <person name="Herter B."/>
            <person name="Appelbaum E."/>
            <person name="Cordes M."/>
            <person name="Lek S."/>
            <person name="Wollam A."/>
            <person name="Pepin K.H."/>
            <person name="Palsikar V.B."/>
            <person name="Mitreva M."/>
            <person name="Wilson R.K."/>
        </authorList>
    </citation>
    <scope>NUCLEOTIDE SEQUENCE [LARGE SCALE GENOMIC DNA]</scope>
    <source>
        <strain evidence="2 3">ATCC 15930</strain>
    </source>
</reference>
<proteinExistence type="predicted"/>
<keyword evidence="1" id="KW-1133">Transmembrane helix</keyword>
<dbReference type="Proteomes" id="UP000027442">
    <property type="component" value="Unassembled WGS sequence"/>
</dbReference>
<feature type="transmembrane region" description="Helical" evidence="1">
    <location>
        <begin position="21"/>
        <end position="42"/>
    </location>
</feature>
<organism evidence="2 3">
    <name type="scientific">Hoylesella loescheii DSM 19665 = JCM 12249 = ATCC 15930</name>
    <dbReference type="NCBI Taxonomy" id="1122985"/>
    <lineage>
        <taxon>Bacteria</taxon>
        <taxon>Pseudomonadati</taxon>
        <taxon>Bacteroidota</taxon>
        <taxon>Bacteroidia</taxon>
        <taxon>Bacteroidales</taxon>
        <taxon>Prevotellaceae</taxon>
        <taxon>Hoylesella</taxon>
    </lineage>
</organism>
<comment type="caution">
    <text evidence="2">The sequence shown here is derived from an EMBL/GenBank/DDBJ whole genome shotgun (WGS) entry which is preliminary data.</text>
</comment>
<accession>A0A069QL23</accession>
<sequence>MHATLGAGQTPFHYHLKGRKWFFMINFTILFFYLACFIFLGYKCLAEQFRGKFDHLIDGDMRA</sequence>
<keyword evidence="1" id="KW-0812">Transmembrane</keyword>
<dbReference type="AlphaFoldDB" id="A0A069QL23"/>